<organism evidence="1 2">
    <name type="scientific">Bacillus safensis</name>
    <dbReference type="NCBI Taxonomy" id="561879"/>
    <lineage>
        <taxon>Bacteria</taxon>
        <taxon>Bacillati</taxon>
        <taxon>Bacillota</taxon>
        <taxon>Bacilli</taxon>
        <taxon>Bacillales</taxon>
        <taxon>Bacillaceae</taxon>
        <taxon>Bacillus</taxon>
    </lineage>
</organism>
<evidence type="ECO:0000313" key="2">
    <source>
        <dbReference type="Proteomes" id="UP000185426"/>
    </source>
</evidence>
<dbReference type="EMBL" id="CP015609">
    <property type="protein sequence ID" value="APT48393.1"/>
    <property type="molecule type" value="Genomic_DNA"/>
</dbReference>
<dbReference type="Proteomes" id="UP000185426">
    <property type="component" value="Plasmid unnamed2"/>
</dbReference>
<name>A0A1L6ZPG6_BACIA</name>
<proteinExistence type="predicted"/>
<dbReference type="AlphaFoldDB" id="A0A1L6ZPG6"/>
<sequence>MQDAPAPERVSLRVVAHDFAYVSVRLPGVSLSGIQAKRDGMGRVRLVFPVTTGRDGQEYPLMALQPGTLEAVTRAVTTAWAEASRPSQGVH</sequence>
<evidence type="ECO:0000313" key="1">
    <source>
        <dbReference type="EMBL" id="APT48393.1"/>
    </source>
</evidence>
<reference evidence="1 2" key="1">
    <citation type="submission" date="2016-05" db="EMBL/GenBank/DDBJ databases">
        <title>Complete Genome and Methylome Analysis of Psychrotrophic Bacterial Isolates from Antarctic Lake Untersee.</title>
        <authorList>
            <person name="Fomenkov A."/>
            <person name="Akimov V.N."/>
            <person name="Vasilyeva L.V."/>
            <person name="Andersen D."/>
            <person name="Vincze T."/>
            <person name="Roberts R.J."/>
        </authorList>
    </citation>
    <scope>NUCLEOTIDE SEQUENCE [LARGE SCALE GENOMIC DNA]</scope>
    <source>
        <strain evidence="1 2">U14-5</strain>
        <plasmid evidence="1 2">unnamed2</plasmid>
    </source>
</reference>
<evidence type="ECO:0008006" key="3">
    <source>
        <dbReference type="Google" id="ProtNLM"/>
    </source>
</evidence>
<geneLocation type="plasmid" evidence="1 2">
    <name>unnamed2</name>
</geneLocation>
<accession>A0A1L6ZPG6</accession>
<protein>
    <recommendedName>
        <fullName evidence="3">SpoVG family protein</fullName>
    </recommendedName>
</protein>
<gene>
    <name evidence="1" type="ORF">BSA145_21235</name>
</gene>
<keyword evidence="1" id="KW-0614">Plasmid</keyword>